<protein>
    <submittedName>
        <fullName evidence="1">Uncharacterized protein</fullName>
    </submittedName>
</protein>
<dbReference type="Proteomes" id="UP001303473">
    <property type="component" value="Unassembled WGS sequence"/>
</dbReference>
<evidence type="ECO:0000313" key="2">
    <source>
        <dbReference type="Proteomes" id="UP001303473"/>
    </source>
</evidence>
<evidence type="ECO:0000313" key="1">
    <source>
        <dbReference type="EMBL" id="KAK3939327.1"/>
    </source>
</evidence>
<proteinExistence type="predicted"/>
<reference evidence="2" key="1">
    <citation type="journal article" date="2023" name="Mol. Phylogenet. Evol.">
        <title>Genome-scale phylogeny and comparative genomics of the fungal order Sordariales.</title>
        <authorList>
            <person name="Hensen N."/>
            <person name="Bonometti L."/>
            <person name="Westerberg I."/>
            <person name="Brannstrom I.O."/>
            <person name="Guillou S."/>
            <person name="Cros-Aarteil S."/>
            <person name="Calhoun S."/>
            <person name="Haridas S."/>
            <person name="Kuo A."/>
            <person name="Mondo S."/>
            <person name="Pangilinan J."/>
            <person name="Riley R."/>
            <person name="LaButti K."/>
            <person name="Andreopoulos B."/>
            <person name="Lipzen A."/>
            <person name="Chen C."/>
            <person name="Yan M."/>
            <person name="Daum C."/>
            <person name="Ng V."/>
            <person name="Clum A."/>
            <person name="Steindorff A."/>
            <person name="Ohm R.A."/>
            <person name="Martin F."/>
            <person name="Silar P."/>
            <person name="Natvig D.O."/>
            <person name="Lalanne C."/>
            <person name="Gautier V."/>
            <person name="Ament-Velasquez S.L."/>
            <person name="Kruys A."/>
            <person name="Hutchinson M.I."/>
            <person name="Powell A.J."/>
            <person name="Barry K."/>
            <person name="Miller A.N."/>
            <person name="Grigoriev I.V."/>
            <person name="Debuchy R."/>
            <person name="Gladieux P."/>
            <person name="Hiltunen Thoren M."/>
            <person name="Johannesson H."/>
        </authorList>
    </citation>
    <scope>NUCLEOTIDE SEQUENCE [LARGE SCALE GENOMIC DNA]</scope>
    <source>
        <strain evidence="2">CBS 340.73</strain>
    </source>
</reference>
<name>A0AAN6N8L1_9PEZI</name>
<keyword evidence="2" id="KW-1185">Reference proteome</keyword>
<gene>
    <name evidence="1" type="ORF">QBC46DRAFT_438138</name>
</gene>
<dbReference type="EMBL" id="MU853813">
    <property type="protein sequence ID" value="KAK3939327.1"/>
    <property type="molecule type" value="Genomic_DNA"/>
</dbReference>
<sequence>MAGAEQSEGTQYNRALDNVKKSVLEMEMAEQSFDVILTMAASGQMQETYVADGTIKPGPLKLIADLRDYFSCRRRKLREDHPLSPLDFGERGVVENLEQLGKITIKLKTEYKCLCPLTVLLQQKAESLPAETCPDVESSEYKDWGVLAPLRNILVDFQDRKTEGENDKTEGENDETTGLKASLRMTGLLRCLMFHEDQDGKDDSKKRKFTVTLSAPSYRDDLPDHIENTVQKPKEDSETRIKPKTTFKFSKKELVTGVGATFALTGDYKLTCLLDFERFKIVRPYRVECLETDTFKASERGRWGVESCAEWEL</sequence>
<organism evidence="1 2">
    <name type="scientific">Diplogelasinospora grovesii</name>
    <dbReference type="NCBI Taxonomy" id="303347"/>
    <lineage>
        <taxon>Eukaryota</taxon>
        <taxon>Fungi</taxon>
        <taxon>Dikarya</taxon>
        <taxon>Ascomycota</taxon>
        <taxon>Pezizomycotina</taxon>
        <taxon>Sordariomycetes</taxon>
        <taxon>Sordariomycetidae</taxon>
        <taxon>Sordariales</taxon>
        <taxon>Diplogelasinosporaceae</taxon>
        <taxon>Diplogelasinospora</taxon>
    </lineage>
</organism>
<comment type="caution">
    <text evidence="1">The sequence shown here is derived from an EMBL/GenBank/DDBJ whole genome shotgun (WGS) entry which is preliminary data.</text>
</comment>
<dbReference type="AlphaFoldDB" id="A0AAN6N8L1"/>
<accession>A0AAN6N8L1</accession>